<dbReference type="InterPro" id="IPR036291">
    <property type="entry name" value="NAD(P)-bd_dom_sf"/>
</dbReference>
<gene>
    <name evidence="2" type="ORF">DACRYDRAFT_117608</name>
</gene>
<dbReference type="InterPro" id="IPR051783">
    <property type="entry name" value="NAD(P)-dependent_oxidoreduct"/>
</dbReference>
<dbReference type="Gene3D" id="3.40.50.720">
    <property type="entry name" value="NAD(P)-binding Rossmann-like Domain"/>
    <property type="match status" value="1"/>
</dbReference>
<dbReference type="EMBL" id="JH795868">
    <property type="protein sequence ID" value="EJT99999.1"/>
    <property type="molecule type" value="Genomic_DNA"/>
</dbReference>
<sequence length="411" mass="45251">MKVLVLGGTGYVGYGVACAFSRAGHETAATYRNESGSADLAVAEIAPVPWRTWDSCLNSFDVIVDCMDSADTSIMCINRIATCSVSPESGRRNHPVAYIYTSGIWVHGASEPQGKMGLTIVDERNGDMSRVPAWYQEKVNVEALILNKHELMPIIVRPGLVYGQTMGMLNKLFKSAWYGKITCPENYQSRWSTIHLDDLANLYVNIAEAGLCFDACNLSSESAEDVIRALSRASGCNELAFTQEKSLENYALSTSMVTRPSLARSIVGWQPRKMALTDGMELYWMSWILTTGIHRDQAALPIPEQAKAPLCAEPHAHSHLHPAPIPQPQMQINTPSPVPSHPEPTTPQFVQQPPLHPAPPPQPFIQQNAPVHPQLQYQAQQIAVQAAQSQERPPISFPDIPVNDLATLHRQ</sequence>
<feature type="region of interest" description="Disordered" evidence="1">
    <location>
        <begin position="314"/>
        <end position="411"/>
    </location>
</feature>
<dbReference type="OMA" id="INRIATC"/>
<dbReference type="Proteomes" id="UP000030653">
    <property type="component" value="Unassembled WGS sequence"/>
</dbReference>
<dbReference type="GO" id="GO:0005737">
    <property type="term" value="C:cytoplasm"/>
    <property type="evidence" value="ECO:0007669"/>
    <property type="project" value="TreeGrafter"/>
</dbReference>
<dbReference type="PANTHER" id="PTHR48079">
    <property type="entry name" value="PROTEIN YEEZ"/>
    <property type="match status" value="1"/>
</dbReference>
<dbReference type="RefSeq" id="XP_040626897.1">
    <property type="nucleotide sequence ID" value="XM_040770419.1"/>
</dbReference>
<protein>
    <submittedName>
        <fullName evidence="2">NADP-binding protein</fullName>
    </submittedName>
</protein>
<dbReference type="PANTHER" id="PTHR48079:SF3">
    <property type="entry name" value="NAD-DEPENDENT EPIMERASE_DEHYDRATASE DOMAIN-CONTAINING PROTEIN"/>
    <property type="match status" value="1"/>
</dbReference>
<dbReference type="AlphaFoldDB" id="M5FWD0"/>
<name>M5FWD0_DACPD</name>
<proteinExistence type="predicted"/>
<organism evidence="2 3">
    <name type="scientific">Dacryopinax primogenitus (strain DJM 731)</name>
    <name type="common">Brown rot fungus</name>
    <dbReference type="NCBI Taxonomy" id="1858805"/>
    <lineage>
        <taxon>Eukaryota</taxon>
        <taxon>Fungi</taxon>
        <taxon>Dikarya</taxon>
        <taxon>Basidiomycota</taxon>
        <taxon>Agaricomycotina</taxon>
        <taxon>Dacrymycetes</taxon>
        <taxon>Dacrymycetales</taxon>
        <taxon>Dacrymycetaceae</taxon>
        <taxon>Dacryopinax</taxon>
    </lineage>
</organism>
<feature type="compositionally biased region" description="Pro residues" evidence="1">
    <location>
        <begin position="336"/>
        <end position="345"/>
    </location>
</feature>
<dbReference type="SUPFAM" id="SSF51735">
    <property type="entry name" value="NAD(P)-binding Rossmann-fold domains"/>
    <property type="match status" value="1"/>
</dbReference>
<dbReference type="GeneID" id="63685481"/>
<dbReference type="STRING" id="1858805.M5FWD0"/>
<reference evidence="2 3" key="1">
    <citation type="journal article" date="2012" name="Science">
        <title>The Paleozoic origin of enzymatic lignin decomposition reconstructed from 31 fungal genomes.</title>
        <authorList>
            <person name="Floudas D."/>
            <person name="Binder M."/>
            <person name="Riley R."/>
            <person name="Barry K."/>
            <person name="Blanchette R.A."/>
            <person name="Henrissat B."/>
            <person name="Martinez A.T."/>
            <person name="Otillar R."/>
            <person name="Spatafora J.W."/>
            <person name="Yadav J.S."/>
            <person name="Aerts A."/>
            <person name="Benoit I."/>
            <person name="Boyd A."/>
            <person name="Carlson A."/>
            <person name="Copeland A."/>
            <person name="Coutinho P.M."/>
            <person name="de Vries R.P."/>
            <person name="Ferreira P."/>
            <person name="Findley K."/>
            <person name="Foster B."/>
            <person name="Gaskell J."/>
            <person name="Glotzer D."/>
            <person name="Gorecki P."/>
            <person name="Heitman J."/>
            <person name="Hesse C."/>
            <person name="Hori C."/>
            <person name="Igarashi K."/>
            <person name="Jurgens J.A."/>
            <person name="Kallen N."/>
            <person name="Kersten P."/>
            <person name="Kohler A."/>
            <person name="Kuees U."/>
            <person name="Kumar T.K.A."/>
            <person name="Kuo A."/>
            <person name="LaButti K."/>
            <person name="Larrondo L.F."/>
            <person name="Lindquist E."/>
            <person name="Ling A."/>
            <person name="Lombard V."/>
            <person name="Lucas S."/>
            <person name="Lundell T."/>
            <person name="Martin R."/>
            <person name="McLaughlin D.J."/>
            <person name="Morgenstern I."/>
            <person name="Morin E."/>
            <person name="Murat C."/>
            <person name="Nagy L.G."/>
            <person name="Nolan M."/>
            <person name="Ohm R.A."/>
            <person name="Patyshakuliyeva A."/>
            <person name="Rokas A."/>
            <person name="Ruiz-Duenas F.J."/>
            <person name="Sabat G."/>
            <person name="Salamov A."/>
            <person name="Samejima M."/>
            <person name="Schmutz J."/>
            <person name="Slot J.C."/>
            <person name="St John F."/>
            <person name="Stenlid J."/>
            <person name="Sun H."/>
            <person name="Sun S."/>
            <person name="Syed K."/>
            <person name="Tsang A."/>
            <person name="Wiebenga A."/>
            <person name="Young D."/>
            <person name="Pisabarro A."/>
            <person name="Eastwood D.C."/>
            <person name="Martin F."/>
            <person name="Cullen D."/>
            <person name="Grigoriev I.V."/>
            <person name="Hibbett D.S."/>
        </authorList>
    </citation>
    <scope>NUCLEOTIDE SEQUENCE [LARGE SCALE GENOMIC DNA]</scope>
    <source>
        <strain evidence="2 3">DJM-731 SS1</strain>
    </source>
</reference>
<keyword evidence="3" id="KW-1185">Reference proteome</keyword>
<evidence type="ECO:0000313" key="2">
    <source>
        <dbReference type="EMBL" id="EJT99999.1"/>
    </source>
</evidence>
<evidence type="ECO:0000256" key="1">
    <source>
        <dbReference type="SAM" id="MobiDB-lite"/>
    </source>
</evidence>
<feature type="compositionally biased region" description="Pro residues" evidence="1">
    <location>
        <begin position="354"/>
        <end position="363"/>
    </location>
</feature>
<dbReference type="GO" id="GO:0004029">
    <property type="term" value="F:aldehyde dehydrogenase (NAD+) activity"/>
    <property type="evidence" value="ECO:0007669"/>
    <property type="project" value="TreeGrafter"/>
</dbReference>
<evidence type="ECO:0000313" key="3">
    <source>
        <dbReference type="Proteomes" id="UP000030653"/>
    </source>
</evidence>
<dbReference type="HOGENOM" id="CLU_007383_12_3_1"/>
<feature type="compositionally biased region" description="Low complexity" evidence="1">
    <location>
        <begin position="364"/>
        <end position="390"/>
    </location>
</feature>
<accession>M5FWD0</accession>
<dbReference type="OrthoDB" id="10000533at2759"/>